<sequence>MISCPIYVSSSDYSVFQIFDNMDPSCTKMFDVITPMSADMMLSNSVNLRWSNPGCAKCEAQGKTCKWKSNSTEGDMECFDCKGKKGNHMLRSFLFTTCENRLFHTTYLK</sequence>
<dbReference type="AlphaFoldDB" id="A0A151TPJ4"/>
<gene>
    <name evidence="1" type="ORF">KK1_022613</name>
</gene>
<proteinExistence type="predicted"/>
<dbReference type="Proteomes" id="UP000075243">
    <property type="component" value="Chromosome 4"/>
</dbReference>
<organism evidence="1 2">
    <name type="scientific">Cajanus cajan</name>
    <name type="common">Pigeon pea</name>
    <name type="synonym">Cajanus indicus</name>
    <dbReference type="NCBI Taxonomy" id="3821"/>
    <lineage>
        <taxon>Eukaryota</taxon>
        <taxon>Viridiplantae</taxon>
        <taxon>Streptophyta</taxon>
        <taxon>Embryophyta</taxon>
        <taxon>Tracheophyta</taxon>
        <taxon>Spermatophyta</taxon>
        <taxon>Magnoliopsida</taxon>
        <taxon>eudicotyledons</taxon>
        <taxon>Gunneridae</taxon>
        <taxon>Pentapetalae</taxon>
        <taxon>rosids</taxon>
        <taxon>fabids</taxon>
        <taxon>Fabales</taxon>
        <taxon>Fabaceae</taxon>
        <taxon>Papilionoideae</taxon>
        <taxon>50 kb inversion clade</taxon>
        <taxon>NPAAA clade</taxon>
        <taxon>indigoferoid/millettioid clade</taxon>
        <taxon>Phaseoleae</taxon>
        <taxon>Cajanus</taxon>
    </lineage>
</organism>
<protein>
    <submittedName>
        <fullName evidence="1">Uncharacterized protein</fullName>
    </submittedName>
</protein>
<keyword evidence="2" id="KW-1185">Reference proteome</keyword>
<dbReference type="Gramene" id="C.cajan_21961.t">
    <property type="protein sequence ID" value="C.cajan_21961.t.cds1"/>
    <property type="gene ID" value="C.cajan_21961"/>
</dbReference>
<evidence type="ECO:0000313" key="2">
    <source>
        <dbReference type="Proteomes" id="UP000075243"/>
    </source>
</evidence>
<evidence type="ECO:0000313" key="1">
    <source>
        <dbReference type="EMBL" id="KYP68963.1"/>
    </source>
</evidence>
<name>A0A151TPJ4_CAJCA</name>
<reference evidence="1 2" key="1">
    <citation type="journal article" date="2012" name="Nat. Biotechnol.">
        <title>Draft genome sequence of pigeonpea (Cajanus cajan), an orphan legume crop of resource-poor farmers.</title>
        <authorList>
            <person name="Varshney R.K."/>
            <person name="Chen W."/>
            <person name="Li Y."/>
            <person name="Bharti A.K."/>
            <person name="Saxena R.K."/>
            <person name="Schlueter J.A."/>
            <person name="Donoghue M.T."/>
            <person name="Azam S."/>
            <person name="Fan G."/>
            <person name="Whaley A.M."/>
            <person name="Farmer A.D."/>
            <person name="Sheridan J."/>
            <person name="Iwata A."/>
            <person name="Tuteja R."/>
            <person name="Penmetsa R.V."/>
            <person name="Wu W."/>
            <person name="Upadhyaya H.D."/>
            <person name="Yang S.P."/>
            <person name="Shah T."/>
            <person name="Saxena K.B."/>
            <person name="Michael T."/>
            <person name="McCombie W.R."/>
            <person name="Yang B."/>
            <person name="Zhang G."/>
            <person name="Yang H."/>
            <person name="Wang J."/>
            <person name="Spillane C."/>
            <person name="Cook D.R."/>
            <person name="May G.D."/>
            <person name="Xu X."/>
            <person name="Jackson S.A."/>
        </authorList>
    </citation>
    <scope>NUCLEOTIDE SEQUENCE [LARGE SCALE GENOMIC DNA]</scope>
    <source>
        <strain evidence="2">cv. Asha</strain>
    </source>
</reference>
<dbReference type="EMBL" id="CM003606">
    <property type="protein sequence ID" value="KYP68963.1"/>
    <property type="molecule type" value="Genomic_DNA"/>
</dbReference>
<accession>A0A151TPJ4</accession>